<dbReference type="OrthoDB" id="65857at2157"/>
<dbReference type="Proteomes" id="UP000009227">
    <property type="component" value="Chromosome"/>
</dbReference>
<dbReference type="KEGG" id="mig:Metig_1119"/>
<dbReference type="HOGENOM" id="CLU_838405_0_0_2"/>
<keyword evidence="2" id="KW-1185">Reference proteome</keyword>
<dbReference type="RefSeq" id="WP_013799259.1">
    <property type="nucleotide sequence ID" value="NC_015562.1"/>
</dbReference>
<evidence type="ECO:0000313" key="1">
    <source>
        <dbReference type="EMBL" id="AEF96658.1"/>
    </source>
</evidence>
<accession>F6BDU7</accession>
<dbReference type="GeneID" id="10643977"/>
<reference evidence="1 2" key="1">
    <citation type="submission" date="2011-05" db="EMBL/GenBank/DDBJ databases">
        <title>Complete sequence of Methanotorris igneus Kol 5.</title>
        <authorList>
            <consortium name="US DOE Joint Genome Institute"/>
            <person name="Lucas S."/>
            <person name="Han J."/>
            <person name="Lapidus A."/>
            <person name="Cheng J.-F."/>
            <person name="Goodwin L."/>
            <person name="Pitluck S."/>
            <person name="Peters L."/>
            <person name="Mikhailova N."/>
            <person name="Chertkov O."/>
            <person name="Han C."/>
            <person name="Tapia R."/>
            <person name="Land M."/>
            <person name="Hauser L."/>
            <person name="Kyrpides N."/>
            <person name="Ivanova N."/>
            <person name="Pagani I."/>
            <person name="Sieprawska-Lupa M."/>
            <person name="Whitman W."/>
            <person name="Woyke T."/>
        </authorList>
    </citation>
    <scope>NUCLEOTIDE SEQUENCE [LARGE SCALE GENOMIC DNA]</scope>
    <source>
        <strain evidence="2">DSM 5666 / JCM 11834 / Kol 5</strain>
    </source>
</reference>
<dbReference type="AlphaFoldDB" id="F6BDU7"/>
<protein>
    <submittedName>
        <fullName evidence="1">Tetratricopeptide TPR_3 repeat-containing protein</fullName>
    </submittedName>
</protein>
<gene>
    <name evidence="1" type="ordered locus">Metig_1119</name>
</gene>
<evidence type="ECO:0000313" key="2">
    <source>
        <dbReference type="Proteomes" id="UP000009227"/>
    </source>
</evidence>
<organism evidence="2">
    <name type="scientific">Methanotorris igneus (strain DSM 5666 / JCM 11834 / Kol 5)</name>
    <dbReference type="NCBI Taxonomy" id="880724"/>
    <lineage>
        <taxon>Archaea</taxon>
        <taxon>Methanobacteriati</taxon>
        <taxon>Methanobacteriota</taxon>
        <taxon>Methanomada group</taxon>
        <taxon>Methanococci</taxon>
        <taxon>Methanococcales</taxon>
        <taxon>Methanocaldococcaceae</taxon>
        <taxon>Methanotorris</taxon>
    </lineage>
</organism>
<dbReference type="STRING" id="880724.Metig_1119"/>
<sequence>MNYINIKDKNKGWLDALYSAWCNGCKFYNKKEYNKAMKYFNLLNQIFRENVPKYDFYELREEAYKEILNNNIQKGIKKFIWHIEGILLSKDYYSLSGELITVTSILTKIGKYNIAKCFLNIGAERIYEDIKDIKPESILKEVLNSLFGDEEIERIKRENNLENLIKENIIDFNIDYFNSMMDFFMYALNWERFLKIHEEVKNKIKKCKISREIIEKIIERFEESMSDKLSIAYLLKGDYAKCLEYMELFKRHYGECLKEYEIEKNKFNLIEYIANSLKDRIIKKEEWIIELNEIYKDILNKPLKPTYKETKNCDLEYILDYYVLKSFIESI</sequence>
<name>F6BDU7_METIK</name>
<dbReference type="EMBL" id="CP002737">
    <property type="protein sequence ID" value="AEF96658.1"/>
    <property type="molecule type" value="Genomic_DNA"/>
</dbReference>
<proteinExistence type="predicted"/>